<dbReference type="PANTHER" id="PTHR37984:SF5">
    <property type="entry name" value="PROTEIN NYNRIN-LIKE"/>
    <property type="match status" value="1"/>
</dbReference>
<comment type="caution">
    <text evidence="2">The sequence shown here is derived from an EMBL/GenBank/DDBJ whole genome shotgun (WGS) entry which is preliminary data.</text>
</comment>
<gene>
    <name evidence="2" type="ORF">MGAL_10B086062</name>
</gene>
<accession>A0A8B6HN65</accession>
<proteinExistence type="predicted"/>
<dbReference type="InterPro" id="IPR000477">
    <property type="entry name" value="RT_dom"/>
</dbReference>
<organism evidence="2 3">
    <name type="scientific">Mytilus galloprovincialis</name>
    <name type="common">Mediterranean mussel</name>
    <dbReference type="NCBI Taxonomy" id="29158"/>
    <lineage>
        <taxon>Eukaryota</taxon>
        <taxon>Metazoa</taxon>
        <taxon>Spiralia</taxon>
        <taxon>Lophotrochozoa</taxon>
        <taxon>Mollusca</taxon>
        <taxon>Bivalvia</taxon>
        <taxon>Autobranchia</taxon>
        <taxon>Pteriomorphia</taxon>
        <taxon>Mytilida</taxon>
        <taxon>Mytiloidea</taxon>
        <taxon>Mytilidae</taxon>
        <taxon>Mytilinae</taxon>
        <taxon>Mytilus</taxon>
    </lineage>
</organism>
<feature type="domain" description="Reverse transcriptase" evidence="1">
    <location>
        <begin position="12"/>
        <end position="90"/>
    </location>
</feature>
<evidence type="ECO:0000313" key="3">
    <source>
        <dbReference type="Proteomes" id="UP000596742"/>
    </source>
</evidence>
<dbReference type="PANTHER" id="PTHR37984">
    <property type="entry name" value="PROTEIN CBG26694"/>
    <property type="match status" value="1"/>
</dbReference>
<name>A0A8B6HN65_MYTGA</name>
<dbReference type="AlphaFoldDB" id="A0A8B6HN65"/>
<dbReference type="OrthoDB" id="6147677at2759"/>
<sequence>MLRSLVNWMPPQGFWHIQLDEPSSKLCTFNTPIGRYGFARLPFGINSASEVFQKIVSEMVSDIEAAEAILDDILIWGSDQKEYDMRLNHVLDLDRAR</sequence>
<dbReference type="EMBL" id="UYJE01010336">
    <property type="protein sequence ID" value="VDI82299.1"/>
    <property type="molecule type" value="Genomic_DNA"/>
</dbReference>
<dbReference type="Gene3D" id="3.30.70.270">
    <property type="match status" value="1"/>
</dbReference>
<evidence type="ECO:0000313" key="2">
    <source>
        <dbReference type="EMBL" id="VDI82299.1"/>
    </source>
</evidence>
<dbReference type="SUPFAM" id="SSF56672">
    <property type="entry name" value="DNA/RNA polymerases"/>
    <property type="match status" value="1"/>
</dbReference>
<dbReference type="InterPro" id="IPR043502">
    <property type="entry name" value="DNA/RNA_pol_sf"/>
</dbReference>
<dbReference type="InterPro" id="IPR050951">
    <property type="entry name" value="Retrovirus_Pol_polyprotein"/>
</dbReference>
<dbReference type="Pfam" id="PF00078">
    <property type="entry name" value="RVT_1"/>
    <property type="match status" value="1"/>
</dbReference>
<keyword evidence="3" id="KW-1185">Reference proteome</keyword>
<reference evidence="2" key="1">
    <citation type="submission" date="2018-11" db="EMBL/GenBank/DDBJ databases">
        <authorList>
            <person name="Alioto T."/>
            <person name="Alioto T."/>
        </authorList>
    </citation>
    <scope>NUCLEOTIDE SEQUENCE</scope>
</reference>
<dbReference type="Gene3D" id="3.10.10.10">
    <property type="entry name" value="HIV Type 1 Reverse Transcriptase, subunit A, domain 1"/>
    <property type="match status" value="1"/>
</dbReference>
<dbReference type="InterPro" id="IPR043128">
    <property type="entry name" value="Rev_trsase/Diguanyl_cyclase"/>
</dbReference>
<dbReference type="Proteomes" id="UP000596742">
    <property type="component" value="Unassembled WGS sequence"/>
</dbReference>
<protein>
    <recommendedName>
        <fullName evidence="1">Reverse transcriptase domain-containing protein</fullName>
    </recommendedName>
</protein>
<evidence type="ECO:0000259" key="1">
    <source>
        <dbReference type="Pfam" id="PF00078"/>
    </source>
</evidence>